<proteinExistence type="inferred from homology"/>
<dbReference type="Pfam" id="PF03159">
    <property type="entry name" value="XRN_N"/>
    <property type="match status" value="1"/>
</dbReference>
<evidence type="ECO:0000313" key="3">
    <source>
        <dbReference type="EMBL" id="KNC36055.1"/>
    </source>
</evidence>
<feature type="domain" description="Xrn1 N-terminal" evidence="2">
    <location>
        <begin position="1"/>
        <end position="271"/>
    </location>
</feature>
<comment type="similarity">
    <text evidence="1">Belongs to the 5'-3' exonuclease family.</text>
</comment>
<sequence length="349" mass="41217">MGVPTFYRWLVTRYPKIAKAVYETRDSDVYSRRTKYDENGEYFKVHDLNDYVNNTDELHCSDNINGYFDNMYLDMNGIIHLCSHSDNSKRAKSNEEIFLNVFLYVERLFDIIEPKKLLYMAIDGVAPKAKMNQQRSRRFKSISCSEIEKRAYLELKERFIAENKMVPEETTYWDSNVITPGTEFMHELSIALKYFIEHKITNDEKWKNVVVIFSDSNVCGEGEHKIFNFIKSQRAQPGYDPNTRHVIHGMDADLIMLSLASHEPYFYILREIIDLDPKSEEKEKTKKKEYVGMLKSYDDLHFCTRYAKKEKKLFNKYNDPNYANVTISKNCVTLIMNIGMNCKFSIYPY</sequence>
<organism evidence="3 4">
    <name type="scientific">Plasmodium falciparum RAJ116</name>
    <dbReference type="NCBI Taxonomy" id="580058"/>
    <lineage>
        <taxon>Eukaryota</taxon>
        <taxon>Sar</taxon>
        <taxon>Alveolata</taxon>
        <taxon>Apicomplexa</taxon>
        <taxon>Aconoidasida</taxon>
        <taxon>Haemosporida</taxon>
        <taxon>Plasmodiidae</taxon>
        <taxon>Plasmodium</taxon>
        <taxon>Plasmodium (Laverania)</taxon>
    </lineage>
</organism>
<name>A0A0L0CUC5_PLAFA</name>
<dbReference type="PANTHER" id="PTHR12341">
    <property type="entry name" value="5'-&gt;3' EXORIBONUCLEASE"/>
    <property type="match status" value="1"/>
</dbReference>
<dbReference type="OrthoDB" id="372487at2759"/>
<dbReference type="GO" id="GO:0004534">
    <property type="term" value="F:5'-3' RNA exonuclease activity"/>
    <property type="evidence" value="ECO:0007669"/>
    <property type="project" value="TreeGrafter"/>
</dbReference>
<accession>A0A0L0CUC5</accession>
<dbReference type="Proteomes" id="UP000054566">
    <property type="component" value="Unassembled WGS sequence"/>
</dbReference>
<dbReference type="EMBL" id="GG663999">
    <property type="protein sequence ID" value="KNC36055.1"/>
    <property type="molecule type" value="Genomic_DNA"/>
</dbReference>
<dbReference type="InterPro" id="IPR027073">
    <property type="entry name" value="5_3_exoribonuclease"/>
</dbReference>
<dbReference type="PANTHER" id="PTHR12341:SF7">
    <property type="entry name" value="5'-3' EXORIBONUCLEASE 1"/>
    <property type="match status" value="1"/>
</dbReference>
<reference evidence="4" key="2">
    <citation type="submission" date="2015-07" db="EMBL/GenBank/DDBJ databases">
        <title>The genome sequence of Plasmodium falciparum RAJ116.</title>
        <authorList>
            <consortium name="The Broad Institute Genome Sequencing Platform"/>
            <person name="Volkman S.K."/>
            <person name="Neafsey D.E."/>
            <person name="Dash A.P."/>
            <person name="Chitnis C.E."/>
            <person name="Hartl D.L."/>
            <person name="Young S.K."/>
            <person name="Kodira C.D."/>
            <person name="Zeng Q."/>
            <person name="Koehrsen M."/>
            <person name="Godfrey P."/>
            <person name="Alvarado L."/>
            <person name="Berlin A."/>
            <person name="Borenstein D."/>
            <person name="Chen Z."/>
            <person name="Engels R."/>
            <person name="Freedman E."/>
            <person name="Gellesch M."/>
            <person name="Goldberg J."/>
            <person name="Griggs A."/>
            <person name="Gujja S."/>
            <person name="Heiman D."/>
            <person name="Hepburn T."/>
            <person name="Howarth C."/>
            <person name="Jen D."/>
            <person name="Larson L."/>
            <person name="Lewis B."/>
            <person name="Mehta T."/>
            <person name="Park D."/>
            <person name="Pearson M."/>
            <person name="Roberts A."/>
            <person name="Saif S."/>
            <person name="Shea T."/>
            <person name="Shenoy N."/>
            <person name="Sisk P."/>
            <person name="Stolte C."/>
            <person name="Sykes S."/>
            <person name="Walk T."/>
            <person name="White J."/>
            <person name="Yandava C."/>
            <person name="Wirth D.F."/>
            <person name="Nusbaum C."/>
            <person name="Birren B."/>
        </authorList>
    </citation>
    <scope>NUCLEOTIDE SEQUENCE [LARGE SCALE GENOMIC DNA]</scope>
    <source>
        <strain evidence="4">RAJ116</strain>
    </source>
</reference>
<evidence type="ECO:0000313" key="4">
    <source>
        <dbReference type="Proteomes" id="UP000054566"/>
    </source>
</evidence>
<gene>
    <name evidence="3" type="ORF">PFLG_01219</name>
</gene>
<dbReference type="GO" id="GO:0003723">
    <property type="term" value="F:RNA binding"/>
    <property type="evidence" value="ECO:0007669"/>
    <property type="project" value="TreeGrafter"/>
</dbReference>
<dbReference type="Gene3D" id="3.40.50.12390">
    <property type="match status" value="2"/>
</dbReference>
<dbReference type="InterPro" id="IPR004859">
    <property type="entry name" value="Xrn1_N"/>
</dbReference>
<evidence type="ECO:0000256" key="1">
    <source>
        <dbReference type="ARBA" id="ARBA00038299"/>
    </source>
</evidence>
<dbReference type="GO" id="GO:0000956">
    <property type="term" value="P:nuclear-transcribed mRNA catabolic process"/>
    <property type="evidence" value="ECO:0007669"/>
    <property type="project" value="TreeGrafter"/>
</dbReference>
<protein>
    <submittedName>
        <fullName evidence="3">Exoribonuclease</fullName>
    </submittedName>
</protein>
<evidence type="ECO:0000259" key="2">
    <source>
        <dbReference type="Pfam" id="PF03159"/>
    </source>
</evidence>
<dbReference type="GO" id="GO:0005634">
    <property type="term" value="C:nucleus"/>
    <property type="evidence" value="ECO:0007669"/>
    <property type="project" value="TreeGrafter"/>
</dbReference>
<reference evidence="4" key="1">
    <citation type="submission" date="2015-07" db="EMBL/GenBank/DDBJ databases">
        <title>Annotation of Plasmodium falciparum RAJ116.</title>
        <authorList>
            <consortium name="The Broad Institute Genome Sequencing Platform"/>
            <person name="Volkman S.K."/>
            <person name="Neafsey D.E."/>
            <person name="Dash A.P."/>
            <person name="Chitnis C.E."/>
            <person name="Hartl D.L."/>
            <person name="Young S.K."/>
            <person name="Zeng Q."/>
            <person name="Koehrsen M."/>
            <person name="Alvarado L."/>
            <person name="Berlin A."/>
            <person name="Borenstein D."/>
            <person name="Chapman S.B."/>
            <person name="Chen Z."/>
            <person name="Engels R."/>
            <person name="Freedman E."/>
            <person name="Gellesch M."/>
            <person name="Goldberg J."/>
            <person name="Griggs A."/>
            <person name="Gujja S."/>
            <person name="Heilman E.R."/>
            <person name="Heiman D.I."/>
            <person name="Howarth C."/>
            <person name="Jen D."/>
            <person name="Larson L."/>
            <person name="Mehta T."/>
            <person name="Neiman D."/>
            <person name="Park D."/>
            <person name="Pearson M."/>
            <person name="Roberts A."/>
            <person name="Saif S."/>
            <person name="Shea T."/>
            <person name="Shenoy N."/>
            <person name="Sisk P."/>
            <person name="Stolte C."/>
            <person name="Sykes S."/>
            <person name="Walk T."/>
            <person name="White J."/>
            <person name="Yandava C."/>
            <person name="Haas B."/>
            <person name="Henn M.R."/>
            <person name="Nusbaum C."/>
            <person name="Birren B."/>
        </authorList>
    </citation>
    <scope>NUCLEOTIDE SEQUENCE [LARGE SCALE GENOMIC DNA]</scope>
    <source>
        <strain evidence="4">RAJ116</strain>
    </source>
</reference>
<dbReference type="CDD" id="cd18673">
    <property type="entry name" value="PIN_XRN1-2-like"/>
    <property type="match status" value="1"/>
</dbReference>
<dbReference type="AlphaFoldDB" id="A0A0L0CUC5"/>